<evidence type="ECO:0000256" key="6">
    <source>
        <dbReference type="ARBA" id="ARBA00022801"/>
    </source>
</evidence>
<dbReference type="FunFam" id="3.30.540.10:FF:000013">
    <property type="entry name" value="Inositol-1-monophosphatase"/>
    <property type="match status" value="1"/>
</dbReference>
<reference evidence="10 11" key="1">
    <citation type="journal article" date="2013" name="Genome Biol.">
        <title>Genome of Acanthamoeba castellanii highlights extensive lateral gene transfer and early evolution of tyrosine kinase signaling.</title>
        <authorList>
            <person name="Clarke M."/>
            <person name="Lohan A.J."/>
            <person name="Liu B."/>
            <person name="Lagkouvardos I."/>
            <person name="Roy S."/>
            <person name="Zafar N."/>
            <person name="Bertelli C."/>
            <person name="Schilde C."/>
            <person name="Kianianmomeni A."/>
            <person name="Burglin T.R."/>
            <person name="Frech C."/>
            <person name="Turcotte B."/>
            <person name="Kopec K.O."/>
            <person name="Synnott J.M."/>
            <person name="Choo C."/>
            <person name="Paponov I."/>
            <person name="Finkler A."/>
            <person name="Soon Heng Tan C."/>
            <person name="Hutchins A.P."/>
            <person name="Weinmeier T."/>
            <person name="Rattei T."/>
            <person name="Chu J.S."/>
            <person name="Gimenez G."/>
            <person name="Irimia M."/>
            <person name="Rigden D.J."/>
            <person name="Fitzpatrick D.A."/>
            <person name="Lorenzo-Morales J."/>
            <person name="Bateman A."/>
            <person name="Chiu C.H."/>
            <person name="Tang P."/>
            <person name="Hegemann P."/>
            <person name="Fromm H."/>
            <person name="Raoult D."/>
            <person name="Greub G."/>
            <person name="Miranda-Saavedra D."/>
            <person name="Chen N."/>
            <person name="Nash P."/>
            <person name="Ginger M.L."/>
            <person name="Horn M."/>
            <person name="Schaap P."/>
            <person name="Caler L."/>
            <person name="Loftus B."/>
        </authorList>
    </citation>
    <scope>NUCLEOTIDE SEQUENCE [LARGE SCALE GENOMIC DNA]</scope>
    <source>
        <strain evidence="10 11">Neff</strain>
    </source>
</reference>
<dbReference type="InterPro" id="IPR020552">
    <property type="entry name" value="Inositol_monoPase_Li-sen"/>
</dbReference>
<keyword evidence="6 9" id="KW-0378">Hydrolase</keyword>
<sequence>MTSHSTADLQRYLEVALKAADAAGLLVKERFHSAQDKLVQEKSAVDLVTEVDVAAEKTIIGMLKEAFPEHCFLGEESGGSAGEERLSDEPTWIIDPIDGTTNFVHTYPFVAVCIGLAINKQTVVGVVYNPVLEEKYTAIRGGGAFLNGKPISVSSAPEIGQAVVSTNIGYGRSREVTDFMLGNVRVLLEHNVRGLRMTGSAATLMCDVAMGRLDCYFEWGVHAWDVSAASIIIEEAGGVCISPTATSAVTDQLNLTARSMLCGPKAIVEALFPILNKGWSAEWK</sequence>
<comment type="similarity">
    <text evidence="4 9">Belongs to the inositol monophosphatase superfamily.</text>
</comment>
<dbReference type="AlphaFoldDB" id="L8GWY8"/>
<evidence type="ECO:0000313" key="10">
    <source>
        <dbReference type="EMBL" id="ELR17769.1"/>
    </source>
</evidence>
<dbReference type="Gene3D" id="3.40.190.80">
    <property type="match status" value="1"/>
</dbReference>
<dbReference type="GeneID" id="14918205"/>
<dbReference type="GO" id="GO:0006021">
    <property type="term" value="P:inositol biosynthetic process"/>
    <property type="evidence" value="ECO:0007669"/>
    <property type="project" value="UniProtKB-UniPathway"/>
</dbReference>
<dbReference type="PROSITE" id="PS00629">
    <property type="entry name" value="IMP_1"/>
    <property type="match status" value="1"/>
</dbReference>
<dbReference type="GO" id="GO:0046854">
    <property type="term" value="P:phosphatidylinositol phosphate biosynthetic process"/>
    <property type="evidence" value="ECO:0007669"/>
    <property type="project" value="InterPro"/>
</dbReference>
<dbReference type="GO" id="GO:0008934">
    <property type="term" value="F:inositol monophosphate 1-phosphatase activity"/>
    <property type="evidence" value="ECO:0007669"/>
    <property type="project" value="InterPro"/>
</dbReference>
<comment type="cofactor">
    <cofactor evidence="2 8 9">
        <name>Mg(2+)</name>
        <dbReference type="ChEBI" id="CHEBI:18420"/>
    </cofactor>
</comment>
<dbReference type="OrthoDB" id="10254945at2759"/>
<dbReference type="GO" id="GO:0007165">
    <property type="term" value="P:signal transduction"/>
    <property type="evidence" value="ECO:0007669"/>
    <property type="project" value="TreeGrafter"/>
</dbReference>
<feature type="binding site" evidence="8">
    <location>
        <position position="75"/>
    </location>
    <ligand>
        <name>Mg(2+)</name>
        <dbReference type="ChEBI" id="CHEBI:18420"/>
        <label>1</label>
        <note>catalytic</note>
    </ligand>
</feature>
<dbReference type="GO" id="GO:0046872">
    <property type="term" value="F:metal ion binding"/>
    <property type="evidence" value="ECO:0007669"/>
    <property type="project" value="UniProtKB-KW"/>
</dbReference>
<accession>L8GWY8</accession>
<keyword evidence="7 8" id="KW-0460">Magnesium</keyword>
<comment type="pathway">
    <text evidence="3 9">Polyol metabolism; myo-inositol biosynthesis; myo-inositol from D-glucose 6-phosphate: step 2/2.</text>
</comment>
<dbReference type="SUPFAM" id="SSF56655">
    <property type="entry name" value="Carbohydrate phosphatase"/>
    <property type="match status" value="1"/>
</dbReference>
<dbReference type="InterPro" id="IPR033942">
    <property type="entry name" value="IMPase"/>
</dbReference>
<keyword evidence="11" id="KW-1185">Reference proteome</keyword>
<dbReference type="Gene3D" id="3.30.540.10">
    <property type="entry name" value="Fructose-1,6-Bisphosphatase, subunit A, domain 1"/>
    <property type="match status" value="1"/>
</dbReference>
<dbReference type="PANTHER" id="PTHR20854">
    <property type="entry name" value="INOSITOL MONOPHOSPHATASE"/>
    <property type="match status" value="1"/>
</dbReference>
<dbReference type="STRING" id="1257118.L8GWY8"/>
<dbReference type="OMA" id="ERGLHPW"/>
<dbReference type="InterPro" id="IPR000760">
    <property type="entry name" value="Inositol_monophosphatase-like"/>
</dbReference>
<evidence type="ECO:0000256" key="4">
    <source>
        <dbReference type="ARBA" id="ARBA00009759"/>
    </source>
</evidence>
<dbReference type="PRINTS" id="PR00378">
    <property type="entry name" value="LIIMPHPHTASE"/>
</dbReference>
<dbReference type="InterPro" id="IPR020583">
    <property type="entry name" value="Inositol_monoP_metal-BS"/>
</dbReference>
<evidence type="ECO:0000256" key="3">
    <source>
        <dbReference type="ARBA" id="ARBA00005152"/>
    </source>
</evidence>
<gene>
    <name evidence="10" type="ORF">ACA1_065900</name>
</gene>
<dbReference type="EC" id="3.1.3.25" evidence="9"/>
<evidence type="ECO:0000256" key="1">
    <source>
        <dbReference type="ARBA" id="ARBA00001033"/>
    </source>
</evidence>
<evidence type="ECO:0000256" key="2">
    <source>
        <dbReference type="ARBA" id="ARBA00001946"/>
    </source>
</evidence>
<dbReference type="KEGG" id="acan:ACA1_065900"/>
<dbReference type="PANTHER" id="PTHR20854:SF4">
    <property type="entry name" value="INOSITOL-1-MONOPHOSPHATASE-RELATED"/>
    <property type="match status" value="1"/>
</dbReference>
<feature type="binding site" evidence="8">
    <location>
        <position position="97"/>
    </location>
    <ligand>
        <name>Mg(2+)</name>
        <dbReference type="ChEBI" id="CHEBI:18420"/>
        <label>1</label>
        <note>catalytic</note>
    </ligand>
</feature>
<dbReference type="EMBL" id="KB007974">
    <property type="protein sequence ID" value="ELR17769.1"/>
    <property type="molecule type" value="Genomic_DNA"/>
</dbReference>
<feature type="binding site" evidence="8">
    <location>
        <position position="95"/>
    </location>
    <ligand>
        <name>Mg(2+)</name>
        <dbReference type="ChEBI" id="CHEBI:18420"/>
        <label>1</label>
        <note>catalytic</note>
    </ligand>
</feature>
<feature type="binding site" evidence="8">
    <location>
        <position position="98"/>
    </location>
    <ligand>
        <name>Mg(2+)</name>
        <dbReference type="ChEBI" id="CHEBI:18420"/>
        <label>1</label>
        <note>catalytic</note>
    </ligand>
</feature>
<feature type="binding site" evidence="8">
    <location>
        <position position="225"/>
    </location>
    <ligand>
        <name>Mg(2+)</name>
        <dbReference type="ChEBI" id="CHEBI:18420"/>
        <label>1</label>
        <note>catalytic</note>
    </ligand>
</feature>
<evidence type="ECO:0000256" key="5">
    <source>
        <dbReference type="ARBA" id="ARBA00022723"/>
    </source>
</evidence>
<dbReference type="Proteomes" id="UP000011083">
    <property type="component" value="Unassembled WGS sequence"/>
</dbReference>
<proteinExistence type="inferred from homology"/>
<dbReference type="RefSeq" id="XP_004339782.1">
    <property type="nucleotide sequence ID" value="XM_004339734.1"/>
</dbReference>
<evidence type="ECO:0000256" key="8">
    <source>
        <dbReference type="PIRSR" id="PIRSR600760-2"/>
    </source>
</evidence>
<protein>
    <recommendedName>
        <fullName evidence="9">Inositol-1-monophosphatase</fullName>
        <ecNumber evidence="9">3.1.3.25</ecNumber>
    </recommendedName>
</protein>
<dbReference type="UniPathway" id="UPA00823">
    <property type="reaction ID" value="UER00788"/>
</dbReference>
<keyword evidence="5 8" id="KW-0479">Metal-binding</keyword>
<organism evidence="10 11">
    <name type="scientific">Acanthamoeba castellanii (strain ATCC 30010 / Neff)</name>
    <dbReference type="NCBI Taxonomy" id="1257118"/>
    <lineage>
        <taxon>Eukaryota</taxon>
        <taxon>Amoebozoa</taxon>
        <taxon>Discosea</taxon>
        <taxon>Longamoebia</taxon>
        <taxon>Centramoebida</taxon>
        <taxon>Acanthamoebidae</taxon>
        <taxon>Acanthamoeba</taxon>
    </lineage>
</organism>
<dbReference type="CDD" id="cd01639">
    <property type="entry name" value="IMPase"/>
    <property type="match status" value="1"/>
</dbReference>
<evidence type="ECO:0000256" key="9">
    <source>
        <dbReference type="RuleBase" id="RU364068"/>
    </source>
</evidence>
<name>L8GWY8_ACACF</name>
<dbReference type="Pfam" id="PF00459">
    <property type="entry name" value="Inositol_P"/>
    <property type="match status" value="1"/>
</dbReference>
<evidence type="ECO:0000313" key="11">
    <source>
        <dbReference type="Proteomes" id="UP000011083"/>
    </source>
</evidence>
<comment type="catalytic activity">
    <reaction evidence="1 9">
        <text>a myo-inositol phosphate + H2O = myo-inositol + phosphate</text>
        <dbReference type="Rhea" id="RHEA:24056"/>
        <dbReference type="ChEBI" id="CHEBI:15377"/>
        <dbReference type="ChEBI" id="CHEBI:17268"/>
        <dbReference type="ChEBI" id="CHEBI:43474"/>
        <dbReference type="ChEBI" id="CHEBI:84139"/>
        <dbReference type="EC" id="3.1.3.25"/>
    </reaction>
</comment>
<dbReference type="VEuPathDB" id="AmoebaDB:ACA1_065900"/>
<dbReference type="PRINTS" id="PR00377">
    <property type="entry name" value="IMPHPHTASES"/>
</dbReference>
<evidence type="ECO:0000256" key="7">
    <source>
        <dbReference type="ARBA" id="ARBA00022842"/>
    </source>
</evidence>